<evidence type="ECO:0000256" key="9">
    <source>
        <dbReference type="ARBA" id="ARBA00055529"/>
    </source>
</evidence>
<evidence type="ECO:0000256" key="1">
    <source>
        <dbReference type="ARBA" id="ARBA00007479"/>
    </source>
</evidence>
<evidence type="ECO:0000256" key="2">
    <source>
        <dbReference type="ARBA" id="ARBA00022448"/>
    </source>
</evidence>
<comment type="subcellular location">
    <subcellularLocation>
        <location evidence="11">Mitochondrion</location>
    </subcellularLocation>
    <subcellularLocation>
        <location evidence="11">Mitochondrion inner membrane</location>
    </subcellularLocation>
</comment>
<dbReference type="GeneTree" id="ENSGT00940000166009"/>
<accession>A0A3Q2GWR4</accession>
<reference evidence="12" key="3">
    <citation type="submission" date="2025-09" db="UniProtKB">
        <authorList>
            <consortium name="Ensembl"/>
        </authorList>
    </citation>
    <scope>IDENTIFICATION</scope>
    <source>
        <strain evidence="12">Thoroughbred</strain>
    </source>
</reference>
<keyword evidence="8 11" id="KW-0472">Membrane</keyword>
<comment type="subunit">
    <text evidence="11">F-type ATPases have 2 components, CF(1) - the catalytic core - and CF(0) - the membrane proton channel. CF(1) and CF(0) have multiple subunits.</text>
</comment>
<evidence type="ECO:0000256" key="8">
    <source>
        <dbReference type="ARBA" id="ARBA00023136"/>
    </source>
</evidence>
<organism evidence="12 13">
    <name type="scientific">Equus caballus</name>
    <name type="common">Horse</name>
    <dbReference type="NCBI Taxonomy" id="9796"/>
    <lineage>
        <taxon>Eukaryota</taxon>
        <taxon>Metazoa</taxon>
        <taxon>Chordata</taxon>
        <taxon>Craniata</taxon>
        <taxon>Vertebrata</taxon>
        <taxon>Euteleostomi</taxon>
        <taxon>Mammalia</taxon>
        <taxon>Eutheria</taxon>
        <taxon>Laurasiatheria</taxon>
        <taxon>Perissodactyla</taxon>
        <taxon>Equidae</taxon>
        <taxon>Equus</taxon>
    </lineage>
</organism>
<dbReference type="SUPFAM" id="SSF161060">
    <property type="entry name" value="ATP synthase B chain-like"/>
    <property type="match status" value="1"/>
</dbReference>
<keyword evidence="2 11" id="KW-0813">Transport</keyword>
<comment type="function">
    <text evidence="9 11">Subunit b, of the mitochondrial membrane ATP synthase complex (F(1)F(0) ATP synthase or Complex V) that produces ATP from ADP in the presence of a proton gradient across the membrane which is generated by electron transport complexes of the respiratory chain. ATP synthase complex consist of a soluble F(1) head domain - the catalytic core - and a membrane F(1) domain - the membrane proton channel. These two domains are linked by a central stalk rotating inside the F(1) region and a stationary peripheral stalk. During catalysis, ATP synthesis in the catalytic domain of F(1) is coupled via a rotary mechanism of the central stalk subunits to proton translocation. In vivo, can only synthesize ATP although its ATP hydrolase activity can be activated artificially in vitro. Part of the complex F(0) domain. Part of the complex F(0) domain and the peripheric stalk, which acts as a stator to hold the catalytic alpha(3)beta(3) subcomplex and subunit a/ATP6 static relative to the rotary elements.</text>
</comment>
<dbReference type="InterPro" id="IPR008688">
    <property type="entry name" value="ATP_synth_Bsub_B/MI25"/>
</dbReference>
<name>A0A3Q2GWR4_HORSE</name>
<evidence type="ECO:0000256" key="6">
    <source>
        <dbReference type="ARBA" id="ARBA00023065"/>
    </source>
</evidence>
<keyword evidence="13" id="KW-1185">Reference proteome</keyword>
<evidence type="ECO:0000256" key="11">
    <source>
        <dbReference type="RuleBase" id="RU368017"/>
    </source>
</evidence>
<dbReference type="InParanoid" id="A0A3Q2GWR4"/>
<keyword evidence="4 11" id="KW-0375">Hydrogen ion transport</keyword>
<comment type="subunit">
    <text evidence="10">Component of the ATP synthase complex composed at least of ATP5F1A/subunit alpha, ATP5F1B/subunit beta, ATP5MC1/subunit c (homooctomer), MT-ATP6/subunit a, MT-ATP8/subunit 8, ATP5ME/subunit e, ATP5MF/subunit f, ATP5MG/subunit g, ATP5MK/subunit k, ATP5MJ/subunit j, ATP5F1C/subunit gamma, ATP5F1D/subunit delta, ATP5F1E/subunit epsilon, ATP5PF/subunit F6, ATP5PB/subunit b, ATP5PD/subunit d, ATP5PO/subunit OSCP. ATP synthase complex consists of a soluble F(1) head domain (subunits alpha(3) and beta(3)) - the catalytic core - and a membrane F(0) domain - the membrane proton channel (subunits c, a, 8, e, f, g, k and j). These two domains are linked by a central stalk (subunits gamma, delta, and epsilon) rotating inside the F1 region and a stationary peripheral stalk (subunits F6, b, d, and OSCP).</text>
</comment>
<dbReference type="Ensembl" id="ENSECAT00000050326.2">
    <property type="protein sequence ID" value="ENSECAP00000025277.2"/>
    <property type="gene ID" value="ENSECAG00000034250.2"/>
</dbReference>
<dbReference type="GO" id="GO:0045259">
    <property type="term" value="C:proton-transporting ATP synthase complex"/>
    <property type="evidence" value="ECO:0007669"/>
    <property type="project" value="UniProtKB-KW"/>
</dbReference>
<evidence type="ECO:0000256" key="5">
    <source>
        <dbReference type="ARBA" id="ARBA00022792"/>
    </source>
</evidence>
<reference evidence="12" key="2">
    <citation type="submission" date="2025-08" db="UniProtKB">
        <authorList>
            <consortium name="Ensembl"/>
        </authorList>
    </citation>
    <scope>IDENTIFICATION</scope>
    <source>
        <strain evidence="12">Thoroughbred</strain>
    </source>
</reference>
<keyword evidence="5 11" id="KW-0999">Mitochondrion inner membrane</keyword>
<dbReference type="PANTHER" id="PTHR12733">
    <property type="entry name" value="MITOCHONDRIAL ATP SYNTHASE B CHAIN"/>
    <property type="match status" value="1"/>
</dbReference>
<comment type="similarity">
    <text evidence="1 11">Belongs to the eukaryotic ATPase B chain family.</text>
</comment>
<protein>
    <recommendedName>
        <fullName evidence="11">ATP synthase subunit b</fullName>
    </recommendedName>
</protein>
<dbReference type="Pfam" id="PF05405">
    <property type="entry name" value="Mt_ATP-synt_B"/>
    <property type="match status" value="1"/>
</dbReference>
<dbReference type="GO" id="GO:0015078">
    <property type="term" value="F:proton transmembrane transporter activity"/>
    <property type="evidence" value="ECO:0007669"/>
    <property type="project" value="UniProtKB-UniRule"/>
</dbReference>
<dbReference type="Bgee" id="ENSECAG00000034250">
    <property type="expression patterns" value="Expressed in spinal cord and 14 other cell types or tissues"/>
</dbReference>
<keyword evidence="7 11" id="KW-0496">Mitochondrion</keyword>
<reference evidence="12 13" key="1">
    <citation type="journal article" date="2009" name="Science">
        <title>Genome sequence, comparative analysis, and population genetics of the domestic horse.</title>
        <authorList>
            <consortium name="Broad Institute Genome Sequencing Platform"/>
            <consortium name="Broad Institute Whole Genome Assembly Team"/>
            <person name="Wade C.M."/>
            <person name="Giulotto E."/>
            <person name="Sigurdsson S."/>
            <person name="Zoli M."/>
            <person name="Gnerre S."/>
            <person name="Imsland F."/>
            <person name="Lear T.L."/>
            <person name="Adelson D.L."/>
            <person name="Bailey E."/>
            <person name="Bellone R.R."/>
            <person name="Bloecker H."/>
            <person name="Distl O."/>
            <person name="Edgar R.C."/>
            <person name="Garber M."/>
            <person name="Leeb T."/>
            <person name="Mauceli E."/>
            <person name="MacLeod J.N."/>
            <person name="Penedo M.C.T."/>
            <person name="Raison J.M."/>
            <person name="Sharpe T."/>
            <person name="Vogel J."/>
            <person name="Andersson L."/>
            <person name="Antczak D.F."/>
            <person name="Biagi T."/>
            <person name="Binns M.M."/>
            <person name="Chowdhary B.P."/>
            <person name="Coleman S.J."/>
            <person name="Della Valle G."/>
            <person name="Fryc S."/>
            <person name="Guerin G."/>
            <person name="Hasegawa T."/>
            <person name="Hill E.W."/>
            <person name="Jurka J."/>
            <person name="Kiialainen A."/>
            <person name="Lindgren G."/>
            <person name="Liu J."/>
            <person name="Magnani E."/>
            <person name="Mickelson J.R."/>
            <person name="Murray J."/>
            <person name="Nergadze S.G."/>
            <person name="Onofrio R."/>
            <person name="Pedroni S."/>
            <person name="Piras M.F."/>
            <person name="Raudsepp T."/>
            <person name="Rocchi M."/>
            <person name="Roeed K.H."/>
            <person name="Ryder O.A."/>
            <person name="Searle S."/>
            <person name="Skow L."/>
            <person name="Swinburne J.E."/>
            <person name="Syvaenen A.C."/>
            <person name="Tozaki T."/>
            <person name="Valberg S.J."/>
            <person name="Vaudin M."/>
            <person name="White J.R."/>
            <person name="Zody M.C."/>
            <person name="Lander E.S."/>
            <person name="Lindblad-Toh K."/>
        </authorList>
    </citation>
    <scope>NUCLEOTIDE SEQUENCE [LARGE SCALE GENOMIC DNA]</scope>
    <source>
        <strain evidence="12 13">Thoroughbred</strain>
    </source>
</reference>
<keyword evidence="6 11" id="KW-0406">Ion transport</keyword>
<proteinExistence type="inferred from homology"/>
<dbReference type="STRING" id="9796.ENSECAP00000025277"/>
<evidence type="ECO:0000256" key="10">
    <source>
        <dbReference type="ARBA" id="ARBA00064647"/>
    </source>
</evidence>
<dbReference type="Proteomes" id="UP000002281">
    <property type="component" value="Chromosome 2"/>
</dbReference>
<dbReference type="PaxDb" id="9796-ENSECAP00000025277"/>
<evidence type="ECO:0000313" key="12">
    <source>
        <dbReference type="Ensembl" id="ENSECAP00000025277.2"/>
    </source>
</evidence>
<dbReference type="Gene3D" id="1.20.5.2210">
    <property type="match status" value="1"/>
</dbReference>
<dbReference type="GO" id="GO:0005743">
    <property type="term" value="C:mitochondrial inner membrane"/>
    <property type="evidence" value="ECO:0007669"/>
    <property type="project" value="UniProtKB-SubCell"/>
</dbReference>
<sequence length="75" mass="8491">PEYGGKVLLGPIPQEFFQNMLKKKMAQLQEVKQASIKHIQAATDLEKSQQALVQKLHYLFDLQRNNIAMASEGAH</sequence>
<dbReference type="AlphaFoldDB" id="A0A3Q2GWR4"/>
<dbReference type="GO" id="GO:0015986">
    <property type="term" value="P:proton motive force-driven ATP synthesis"/>
    <property type="evidence" value="ECO:0007669"/>
    <property type="project" value="UniProtKB-UniRule"/>
</dbReference>
<evidence type="ECO:0000256" key="4">
    <source>
        <dbReference type="ARBA" id="ARBA00022781"/>
    </source>
</evidence>
<evidence type="ECO:0000256" key="7">
    <source>
        <dbReference type="ARBA" id="ARBA00023128"/>
    </source>
</evidence>
<evidence type="ECO:0000313" key="13">
    <source>
        <dbReference type="Proteomes" id="UP000002281"/>
    </source>
</evidence>
<dbReference type="InterPro" id="IPR013837">
    <property type="entry name" value="ATP_synth_F0_suB"/>
</dbReference>
<evidence type="ECO:0000256" key="3">
    <source>
        <dbReference type="ARBA" id="ARBA00022547"/>
    </source>
</evidence>
<keyword evidence="3 11" id="KW-0138">CF(0)</keyword>
<dbReference type="PANTHER" id="PTHR12733:SF3">
    <property type="entry name" value="ATP SYNTHASE F(0) COMPLEX SUBUNIT B1, MITOCHONDRIAL"/>
    <property type="match status" value="1"/>
</dbReference>